<dbReference type="InterPro" id="IPR004517">
    <property type="entry name" value="HisZ"/>
</dbReference>
<keyword evidence="8" id="KW-0368">Histidine biosynthesis</keyword>
<dbReference type="InterPro" id="IPR004516">
    <property type="entry name" value="HisRS/HisZ"/>
</dbReference>
<evidence type="ECO:0000256" key="4">
    <source>
        <dbReference type="ARBA" id="ARBA00011496"/>
    </source>
</evidence>
<dbReference type="PANTHER" id="PTHR43707">
    <property type="entry name" value="HISTIDYL-TRNA SYNTHETASE"/>
    <property type="match status" value="1"/>
</dbReference>
<dbReference type="CDD" id="cd00773">
    <property type="entry name" value="HisRS-like_core"/>
    <property type="match status" value="1"/>
</dbReference>
<evidence type="ECO:0000256" key="1">
    <source>
        <dbReference type="ARBA" id="ARBA00004496"/>
    </source>
</evidence>
<evidence type="ECO:0000256" key="6">
    <source>
        <dbReference type="ARBA" id="ARBA00022490"/>
    </source>
</evidence>
<dbReference type="NCBIfam" id="TIGR00443">
    <property type="entry name" value="hisZ_biosyn_reg"/>
    <property type="match status" value="1"/>
</dbReference>
<evidence type="ECO:0000256" key="7">
    <source>
        <dbReference type="ARBA" id="ARBA00025246"/>
    </source>
</evidence>
<feature type="binding site" evidence="9">
    <location>
        <position position="126"/>
    </location>
    <ligand>
        <name>L-histidine</name>
        <dbReference type="ChEBI" id="CHEBI:57595"/>
    </ligand>
</feature>
<dbReference type="Gene3D" id="3.30.930.10">
    <property type="entry name" value="Bira Bifunctional Protein, Domain 2"/>
    <property type="match status" value="1"/>
</dbReference>
<reference evidence="11" key="1">
    <citation type="submission" date="2019-09" db="EMBL/GenBank/DDBJ databases">
        <title>Characterisation of the sponge microbiome using genome-centric metagenomics.</title>
        <authorList>
            <person name="Engelberts J.P."/>
            <person name="Robbins S.J."/>
            <person name="De Goeij J.M."/>
            <person name="Aranda M."/>
            <person name="Bell S.C."/>
            <person name="Webster N.S."/>
        </authorList>
    </citation>
    <scope>NUCLEOTIDE SEQUENCE</scope>
    <source>
        <strain evidence="11">SB0664_bin_27</strain>
    </source>
</reference>
<evidence type="ECO:0000259" key="10">
    <source>
        <dbReference type="PROSITE" id="PS50862"/>
    </source>
</evidence>
<dbReference type="InterPro" id="IPR041715">
    <property type="entry name" value="HisRS-like_core"/>
</dbReference>
<comment type="pathway">
    <text evidence="2 8">Amino-acid biosynthesis; L-histidine biosynthesis; L-histidine from 5-phospho-alpha-D-ribose 1-diphosphate: step 1/9.</text>
</comment>
<dbReference type="PIRSF" id="PIRSF001549">
    <property type="entry name" value="His-tRNA_synth"/>
    <property type="match status" value="1"/>
</dbReference>
<evidence type="ECO:0000256" key="5">
    <source>
        <dbReference type="ARBA" id="ARBA00020397"/>
    </source>
</evidence>
<dbReference type="GO" id="GO:0016757">
    <property type="term" value="F:glycosyltransferase activity"/>
    <property type="evidence" value="ECO:0007669"/>
    <property type="project" value="UniProtKB-KW"/>
</dbReference>
<dbReference type="GO" id="GO:0000105">
    <property type="term" value="P:L-histidine biosynthetic process"/>
    <property type="evidence" value="ECO:0007669"/>
    <property type="project" value="UniProtKB-UniRule"/>
</dbReference>
<protein>
    <recommendedName>
        <fullName evidence="5 8">ATP phosphoribosyltransferase regulatory subunit</fullName>
    </recommendedName>
</protein>
<evidence type="ECO:0000256" key="3">
    <source>
        <dbReference type="ARBA" id="ARBA00005539"/>
    </source>
</evidence>
<comment type="subcellular location">
    <subcellularLocation>
        <location evidence="1 8">Cytoplasm</location>
    </subcellularLocation>
</comment>
<feature type="binding site" evidence="9">
    <location>
        <begin position="273"/>
        <end position="274"/>
    </location>
    <ligand>
        <name>L-histidine</name>
        <dbReference type="ChEBI" id="CHEBI:57595"/>
    </ligand>
</feature>
<evidence type="ECO:0000313" key="11">
    <source>
        <dbReference type="EMBL" id="MXY95179.1"/>
    </source>
</evidence>
<gene>
    <name evidence="8 11" type="primary">hisZ</name>
    <name evidence="11" type="ORF">F4Y42_17190</name>
</gene>
<feature type="binding site" evidence="9">
    <location>
        <position position="108"/>
    </location>
    <ligand>
        <name>L-histidine</name>
        <dbReference type="ChEBI" id="CHEBI:57595"/>
    </ligand>
</feature>
<dbReference type="GO" id="GO:0006427">
    <property type="term" value="P:histidyl-tRNA aminoacylation"/>
    <property type="evidence" value="ECO:0007669"/>
    <property type="project" value="TreeGrafter"/>
</dbReference>
<keyword evidence="11" id="KW-0328">Glycosyltransferase</keyword>
<keyword evidence="8" id="KW-0028">Amino-acid biosynthesis</keyword>
<comment type="function">
    <text evidence="7 8">Required for the first step of histidine biosynthesis. May allow the feedback regulation of ATP phosphoribosyltransferase activity by histidine.</text>
</comment>
<feature type="binding site" evidence="9">
    <location>
        <position position="269"/>
    </location>
    <ligand>
        <name>L-histidine</name>
        <dbReference type="ChEBI" id="CHEBI:57595"/>
    </ligand>
</feature>
<dbReference type="InterPro" id="IPR006195">
    <property type="entry name" value="aa-tRNA-synth_II"/>
</dbReference>
<organism evidence="11">
    <name type="scientific">Caldilineaceae bacterium SB0664_bin_27</name>
    <dbReference type="NCBI Taxonomy" id="2605260"/>
    <lineage>
        <taxon>Bacteria</taxon>
        <taxon>Bacillati</taxon>
        <taxon>Chloroflexota</taxon>
        <taxon>Caldilineae</taxon>
        <taxon>Caldilineales</taxon>
        <taxon>Caldilineaceae</taxon>
    </lineage>
</organism>
<feature type="binding site" evidence="9">
    <location>
        <begin position="78"/>
        <end position="80"/>
    </location>
    <ligand>
        <name>L-histidine</name>
        <dbReference type="ChEBI" id="CHEBI:57595"/>
    </ligand>
</feature>
<proteinExistence type="inferred from homology"/>
<comment type="caution">
    <text evidence="11">The sequence shown here is derived from an EMBL/GenBank/DDBJ whole genome shotgun (WGS) entry which is preliminary data.</text>
</comment>
<dbReference type="PANTHER" id="PTHR43707:SF1">
    <property type="entry name" value="HISTIDINE--TRNA LIGASE, MITOCHONDRIAL-RELATED"/>
    <property type="match status" value="1"/>
</dbReference>
<accession>A0A6B0YYX2</accession>
<dbReference type="Pfam" id="PF13393">
    <property type="entry name" value="tRNA-synt_His"/>
    <property type="match status" value="1"/>
</dbReference>
<feature type="binding site" evidence="9">
    <location>
        <position position="122"/>
    </location>
    <ligand>
        <name>L-histidine</name>
        <dbReference type="ChEBI" id="CHEBI:57595"/>
    </ligand>
</feature>
<dbReference type="SUPFAM" id="SSF55681">
    <property type="entry name" value="Class II aaRS and biotin synthetases"/>
    <property type="match status" value="1"/>
</dbReference>
<dbReference type="AlphaFoldDB" id="A0A6B0YYX2"/>
<keyword evidence="11" id="KW-0808">Transferase</keyword>
<evidence type="ECO:0000256" key="2">
    <source>
        <dbReference type="ARBA" id="ARBA00004667"/>
    </source>
</evidence>
<dbReference type="InterPro" id="IPR045864">
    <property type="entry name" value="aa-tRNA-synth_II/BPL/LPL"/>
</dbReference>
<name>A0A6B0YYX2_9CHLR</name>
<dbReference type="GO" id="GO:0005737">
    <property type="term" value="C:cytoplasm"/>
    <property type="evidence" value="ECO:0007669"/>
    <property type="project" value="UniProtKB-SubCell"/>
</dbReference>
<dbReference type="EMBL" id="VXRG01000137">
    <property type="protein sequence ID" value="MXY95179.1"/>
    <property type="molecule type" value="Genomic_DNA"/>
</dbReference>
<dbReference type="HAMAP" id="MF_00125">
    <property type="entry name" value="HisZ"/>
    <property type="match status" value="1"/>
</dbReference>
<evidence type="ECO:0000256" key="9">
    <source>
        <dbReference type="PIRSR" id="PIRSR001549-1"/>
    </source>
</evidence>
<dbReference type="GO" id="GO:0004821">
    <property type="term" value="F:histidine-tRNA ligase activity"/>
    <property type="evidence" value="ECO:0007669"/>
    <property type="project" value="TreeGrafter"/>
</dbReference>
<dbReference type="UniPathway" id="UPA00031">
    <property type="reaction ID" value="UER00006"/>
</dbReference>
<dbReference type="PROSITE" id="PS50862">
    <property type="entry name" value="AA_TRNA_LIGASE_II"/>
    <property type="match status" value="1"/>
</dbReference>
<evidence type="ECO:0000256" key="8">
    <source>
        <dbReference type="HAMAP-Rule" id="MF_00125"/>
    </source>
</evidence>
<comment type="similarity">
    <text evidence="3 8">Belongs to the class-II aminoacyl-tRNA synthetase family. HisZ subfamily.</text>
</comment>
<comment type="miscellaneous">
    <text evidence="8">This function is generally fulfilled by the C-terminal part of HisG, which is missing in some bacteria such as this one.</text>
</comment>
<sequence>MNGRVPFGVADYFWDEASKRQNLLDLLMETFRGWGYGDVIPPMFEFDSTLSAQYDDRLRSGMYRFLDRDGSTLSLRPEFTTPVARLVGARLHDWPMPQRFCYGGSVFRYLEPQAGRQREFWQVGGELIGAPNPAADAEILALTATALKVAGLTEFRQIVGHIRYYRSLLQALDLNPQQTQQLQWALERKSEPLLDDFLRETPLRTGQRQAVETLPQLVGENVDGILSLAERHIQNRGMHEALQNLRGIVDALLGYDILDSFVIDLTEIRNLGYYTGVSFEAVTPGLGTAVASGGRYDDLVGRFGPPQPAVGVALGVDRLLVAQQRQDETDSAADPRRPQAALALPQGSQEALAQVQSLRQAGLHIQVDVNGWPIDSAFAYAVETGVCDVLLWEDGFQHHQRDDQGDFVLLGQLEESRLPGWTANCREGLSK</sequence>
<comment type="subunit">
    <text evidence="4 8">Heteromultimer composed of HisG and HisZ subunits.</text>
</comment>
<keyword evidence="6 8" id="KW-0963">Cytoplasm</keyword>
<feature type="domain" description="Aminoacyl-transfer RNA synthetases class-II family profile" evidence="10">
    <location>
        <begin position="20"/>
        <end position="345"/>
    </location>
</feature>